<comment type="subcellular location">
    <subcellularLocation>
        <location evidence="1">Membrane</location>
        <topology evidence="1">Multi-pass membrane protein</topology>
    </subcellularLocation>
</comment>
<evidence type="ECO:0000259" key="8">
    <source>
        <dbReference type="Pfam" id="PF05140"/>
    </source>
</evidence>
<evidence type="ECO:0000256" key="3">
    <source>
        <dbReference type="ARBA" id="ARBA00022748"/>
    </source>
</evidence>
<dbReference type="EMBL" id="BAAABX010000074">
    <property type="protein sequence ID" value="GAA0433750.1"/>
    <property type="molecule type" value="Genomic_DNA"/>
</dbReference>
<evidence type="ECO:0000313" key="9">
    <source>
        <dbReference type="EMBL" id="GAA0433750.1"/>
    </source>
</evidence>
<feature type="transmembrane region" description="Helical" evidence="7">
    <location>
        <begin position="82"/>
        <end position="100"/>
    </location>
</feature>
<dbReference type="Pfam" id="PF05140">
    <property type="entry name" value="ResB"/>
    <property type="match status" value="1"/>
</dbReference>
<keyword evidence="4 7" id="KW-1133">Transmembrane helix</keyword>
<feature type="compositionally biased region" description="Basic and acidic residues" evidence="6">
    <location>
        <begin position="577"/>
        <end position="598"/>
    </location>
</feature>
<keyword evidence="5 7" id="KW-0472">Membrane</keyword>
<keyword evidence="2 7" id="KW-0812">Transmembrane</keyword>
<accession>A0ABN0Z534</accession>
<dbReference type="Proteomes" id="UP001500879">
    <property type="component" value="Unassembled WGS sequence"/>
</dbReference>
<keyword evidence="10" id="KW-1185">Reference proteome</keyword>
<dbReference type="InterPro" id="IPR007816">
    <property type="entry name" value="ResB-like_domain"/>
</dbReference>
<evidence type="ECO:0000313" key="10">
    <source>
        <dbReference type="Proteomes" id="UP001500879"/>
    </source>
</evidence>
<reference evidence="9 10" key="1">
    <citation type="journal article" date="2019" name="Int. J. Syst. Evol. Microbiol.">
        <title>The Global Catalogue of Microorganisms (GCM) 10K type strain sequencing project: providing services to taxonomists for standard genome sequencing and annotation.</title>
        <authorList>
            <consortium name="The Broad Institute Genomics Platform"/>
            <consortium name="The Broad Institute Genome Sequencing Center for Infectious Disease"/>
            <person name="Wu L."/>
            <person name="Ma J."/>
        </authorList>
    </citation>
    <scope>NUCLEOTIDE SEQUENCE [LARGE SCALE GENOMIC DNA]</scope>
    <source>
        <strain evidence="9 10">JCM 4788</strain>
    </source>
</reference>
<evidence type="ECO:0000256" key="2">
    <source>
        <dbReference type="ARBA" id="ARBA00022692"/>
    </source>
</evidence>
<feature type="transmembrane region" description="Helical" evidence="7">
    <location>
        <begin position="228"/>
        <end position="247"/>
    </location>
</feature>
<feature type="region of interest" description="Disordered" evidence="6">
    <location>
        <begin position="1"/>
        <end position="48"/>
    </location>
</feature>
<dbReference type="PANTHER" id="PTHR31566:SF0">
    <property type="entry name" value="CYTOCHROME C BIOGENESIS PROTEIN CCS1, CHLOROPLASTIC"/>
    <property type="match status" value="1"/>
</dbReference>
<evidence type="ECO:0000256" key="7">
    <source>
        <dbReference type="SAM" id="Phobius"/>
    </source>
</evidence>
<proteinExistence type="predicted"/>
<organism evidence="9 10">
    <name type="scientific">Streptomyces luteireticuli</name>
    <dbReference type="NCBI Taxonomy" id="173858"/>
    <lineage>
        <taxon>Bacteria</taxon>
        <taxon>Bacillati</taxon>
        <taxon>Actinomycetota</taxon>
        <taxon>Actinomycetes</taxon>
        <taxon>Kitasatosporales</taxon>
        <taxon>Streptomycetaceae</taxon>
        <taxon>Streptomyces</taxon>
    </lineage>
</organism>
<keyword evidence="3" id="KW-0201">Cytochrome c-type biogenesis</keyword>
<feature type="region of interest" description="Disordered" evidence="6">
    <location>
        <begin position="564"/>
        <end position="598"/>
    </location>
</feature>
<comment type="caution">
    <text evidence="9">The sequence shown here is derived from an EMBL/GenBank/DDBJ whole genome shotgun (WGS) entry which is preliminary data.</text>
</comment>
<protein>
    <submittedName>
        <fullName evidence="9">Cytochrome c biogenesis protein ResB</fullName>
    </submittedName>
</protein>
<dbReference type="RefSeq" id="WP_344031884.1">
    <property type="nucleotide sequence ID" value="NZ_BAAABX010000074.1"/>
</dbReference>
<gene>
    <name evidence="9" type="ORF">GCM10010357_64080</name>
</gene>
<evidence type="ECO:0000256" key="4">
    <source>
        <dbReference type="ARBA" id="ARBA00022989"/>
    </source>
</evidence>
<evidence type="ECO:0000256" key="1">
    <source>
        <dbReference type="ARBA" id="ARBA00004141"/>
    </source>
</evidence>
<evidence type="ECO:0000256" key="6">
    <source>
        <dbReference type="SAM" id="MobiDB-lite"/>
    </source>
</evidence>
<name>A0ABN0Z534_9ACTN</name>
<dbReference type="InterPro" id="IPR023494">
    <property type="entry name" value="Cyt_c_bgen_Ccs1/CcsB/ResB"/>
</dbReference>
<feature type="transmembrane region" description="Helical" evidence="7">
    <location>
        <begin position="136"/>
        <end position="158"/>
    </location>
</feature>
<sequence>MSKTESTPAPEAPGAPGPSEASEEEAAGARMSTAPVEETGQSVPGSFGGVRKPGALGWLAWTGREITGWLRWFWRQLTSMRVALILLLLLSLATIPGSLIPQTSVDSMKADAWKEAHKTLTPVYEKLQLFHVYSSVWFSAIYILLFVSLIGCIVPRTWQFVGQLRARPPKAPHRFNRLPAHTGWKTDADPEQVLAAAQKVLKRKWFRTTVDGDAVAAEKGYLREAGNLLFHVSLIVMLVAFASAQLWKYEGGKLVVEGDGFSNTLTQYDDFKSGSFFASDDLPPFGFTLNGFSGSYERTGPQKGSPRDYRAHVTYWNGSDGEKHDTTIKVNEPLEIGGSKVYLQGHGYAPKVTVRDGKGNIAYQGAVASLPLDNNVTETTVLKVPDYLDKDGKPNQLGFNGFFVPTFDPRSGTMYSQFPALDNPMLVLIAYQGSLGIDSGVPQSVYKLDISKMKPFKEGKRNFSRALKPGETMTLPNGAGTLKFDGISSWATFQISHKPGDGPALAGAVAAIVGVALSLFIQRRRVWVRAVRGADGRTVVELGGLGRSESAKVPEELADIAVALQPDAPPVADEDSKEPADEPERPAEPSESSEGARA</sequence>
<feature type="domain" description="ResB-like" evidence="8">
    <location>
        <begin position="80"/>
        <end position="557"/>
    </location>
</feature>
<feature type="transmembrane region" description="Helical" evidence="7">
    <location>
        <begin position="502"/>
        <end position="521"/>
    </location>
</feature>
<dbReference type="PANTHER" id="PTHR31566">
    <property type="entry name" value="CYTOCHROME C BIOGENESIS PROTEIN CCS1, CHLOROPLASTIC"/>
    <property type="match status" value="1"/>
</dbReference>
<evidence type="ECO:0000256" key="5">
    <source>
        <dbReference type="ARBA" id="ARBA00023136"/>
    </source>
</evidence>